<reference evidence="7" key="1">
    <citation type="submission" date="2020-05" db="EMBL/GenBank/DDBJ databases">
        <title>Mycena genomes resolve the evolution of fungal bioluminescence.</title>
        <authorList>
            <person name="Tsai I.J."/>
        </authorList>
    </citation>
    <scope>NUCLEOTIDE SEQUENCE</scope>
    <source>
        <strain evidence="7">110903Hualien_Pintung</strain>
    </source>
</reference>
<dbReference type="GO" id="GO:0008270">
    <property type="term" value="F:zinc ion binding"/>
    <property type="evidence" value="ECO:0007669"/>
    <property type="project" value="UniProtKB-UniRule"/>
</dbReference>
<feature type="binding site" evidence="4">
    <location>
        <position position="79"/>
    </location>
    <ligand>
        <name>Zn(2+)</name>
        <dbReference type="ChEBI" id="CHEBI:29105"/>
    </ligand>
</feature>
<dbReference type="PANTHER" id="PTHR43175:SF3">
    <property type="entry name" value="CARBON DISULFIDE HYDROLASE"/>
    <property type="match status" value="1"/>
</dbReference>
<dbReference type="SUPFAM" id="SSF53056">
    <property type="entry name" value="beta-carbonic anhydrase, cab"/>
    <property type="match status" value="1"/>
</dbReference>
<proteinExistence type="inferred from homology"/>
<protein>
    <recommendedName>
        <fullName evidence="5">Carbonic anhydrase</fullName>
        <ecNumber evidence="5">4.2.1.1</ecNumber>
    </recommendedName>
    <alternativeName>
        <fullName evidence="5">Carbonate dehydratase</fullName>
    </alternativeName>
</protein>
<evidence type="ECO:0000256" key="4">
    <source>
        <dbReference type="PIRSR" id="PIRSR601765-1"/>
    </source>
</evidence>
<name>A0A8H6T3S5_MYCCL</name>
<dbReference type="AlphaFoldDB" id="A0A8H6T3S5"/>
<gene>
    <name evidence="7" type="ORF">HMN09_00578900</name>
</gene>
<comment type="cofactor">
    <cofactor evidence="4">
        <name>Zn(2+)</name>
        <dbReference type="ChEBI" id="CHEBI:29105"/>
    </cofactor>
    <text evidence="4">Binds 1 zinc ion per subunit.</text>
</comment>
<dbReference type="PANTHER" id="PTHR43175">
    <property type="entry name" value="CARBONIC ANHYDRASE"/>
    <property type="match status" value="1"/>
</dbReference>
<dbReference type="EMBL" id="JACAZE010000007">
    <property type="protein sequence ID" value="KAF7310369.1"/>
    <property type="molecule type" value="Genomic_DNA"/>
</dbReference>
<feature type="binding site" evidence="4">
    <location>
        <position position="133"/>
    </location>
    <ligand>
        <name>Zn(2+)</name>
        <dbReference type="ChEBI" id="CHEBI:29105"/>
    </ligand>
</feature>
<feature type="binding site" evidence="4">
    <location>
        <position position="81"/>
    </location>
    <ligand>
        <name>Zn(2+)</name>
        <dbReference type="ChEBI" id="CHEBI:29105"/>
    </ligand>
</feature>
<evidence type="ECO:0000256" key="5">
    <source>
        <dbReference type="RuleBase" id="RU003956"/>
    </source>
</evidence>
<dbReference type="Pfam" id="PF00484">
    <property type="entry name" value="Pro_CA"/>
    <property type="match status" value="1"/>
</dbReference>
<keyword evidence="2 4" id="KW-0479">Metal-binding</keyword>
<evidence type="ECO:0000256" key="6">
    <source>
        <dbReference type="SAM" id="MobiDB-lite"/>
    </source>
</evidence>
<feature type="binding site" evidence="4">
    <location>
        <position position="130"/>
    </location>
    <ligand>
        <name>Zn(2+)</name>
        <dbReference type="ChEBI" id="CHEBI:29105"/>
    </ligand>
</feature>
<dbReference type="GO" id="GO:0004089">
    <property type="term" value="F:carbonate dehydratase activity"/>
    <property type="evidence" value="ECO:0007669"/>
    <property type="project" value="UniProtKB-UniRule"/>
</dbReference>
<comment type="catalytic activity">
    <reaction evidence="5">
        <text>hydrogencarbonate + H(+) = CO2 + H2O</text>
        <dbReference type="Rhea" id="RHEA:10748"/>
        <dbReference type="ChEBI" id="CHEBI:15377"/>
        <dbReference type="ChEBI" id="CHEBI:15378"/>
        <dbReference type="ChEBI" id="CHEBI:16526"/>
        <dbReference type="ChEBI" id="CHEBI:17544"/>
        <dbReference type="EC" id="4.2.1.1"/>
    </reaction>
</comment>
<keyword evidence="8" id="KW-1185">Reference proteome</keyword>
<sequence>MSTTTRPSCLFFIVNNSLVDADADAGSKVPQRKQNHPSNRIERSSMSTVPQSILQANEKYAASFAKPTVPRKNFLVVTCLDPRIQPYEQMGLQFGECGVLRNAGGTAPNALPNIIVAQNFGLRDIAIVHHTDCGLTHITHQLIRDAVQEANGAEAAKTVDQFDFHEFKDVPGSVKRDVEYLARQPAIRKGTQITGWVYDVETGNVEDVVVS</sequence>
<keyword evidence="5" id="KW-0456">Lyase</keyword>
<organism evidence="7 8">
    <name type="scientific">Mycena chlorophos</name>
    <name type="common">Agaric fungus</name>
    <name type="synonym">Agaricus chlorophos</name>
    <dbReference type="NCBI Taxonomy" id="658473"/>
    <lineage>
        <taxon>Eukaryota</taxon>
        <taxon>Fungi</taxon>
        <taxon>Dikarya</taxon>
        <taxon>Basidiomycota</taxon>
        <taxon>Agaricomycotina</taxon>
        <taxon>Agaricomycetes</taxon>
        <taxon>Agaricomycetidae</taxon>
        <taxon>Agaricales</taxon>
        <taxon>Marasmiineae</taxon>
        <taxon>Mycenaceae</taxon>
        <taxon>Mycena</taxon>
    </lineage>
</organism>
<comment type="similarity">
    <text evidence="1 5">Belongs to the beta-class carbonic anhydrase family.</text>
</comment>
<dbReference type="InterPro" id="IPR036874">
    <property type="entry name" value="Carbonic_anhydrase_sf"/>
</dbReference>
<keyword evidence="3 4" id="KW-0862">Zinc</keyword>
<dbReference type="Proteomes" id="UP000613580">
    <property type="component" value="Unassembled WGS sequence"/>
</dbReference>
<comment type="function">
    <text evidence="5">Reversible hydration of carbon dioxide.</text>
</comment>
<comment type="caution">
    <text evidence="7">The sequence shown here is derived from an EMBL/GenBank/DDBJ whole genome shotgun (WGS) entry which is preliminary data.</text>
</comment>
<dbReference type="EC" id="4.2.1.1" evidence="5"/>
<feature type="region of interest" description="Disordered" evidence="6">
    <location>
        <begin position="24"/>
        <end position="48"/>
    </location>
</feature>
<evidence type="ECO:0000256" key="1">
    <source>
        <dbReference type="ARBA" id="ARBA00006217"/>
    </source>
</evidence>
<dbReference type="Gene3D" id="3.40.1050.10">
    <property type="entry name" value="Carbonic anhydrase"/>
    <property type="match status" value="1"/>
</dbReference>
<dbReference type="CDD" id="cd03379">
    <property type="entry name" value="beta_CA_cladeD"/>
    <property type="match status" value="1"/>
</dbReference>
<dbReference type="InterPro" id="IPR001765">
    <property type="entry name" value="Carbonic_anhydrase"/>
</dbReference>
<accession>A0A8H6T3S5</accession>
<evidence type="ECO:0000256" key="3">
    <source>
        <dbReference type="ARBA" id="ARBA00022833"/>
    </source>
</evidence>
<evidence type="ECO:0000313" key="8">
    <source>
        <dbReference type="Proteomes" id="UP000613580"/>
    </source>
</evidence>
<dbReference type="OrthoDB" id="10248475at2759"/>
<dbReference type="SMART" id="SM00947">
    <property type="entry name" value="Pro_CA"/>
    <property type="match status" value="1"/>
</dbReference>
<evidence type="ECO:0000313" key="7">
    <source>
        <dbReference type="EMBL" id="KAF7310369.1"/>
    </source>
</evidence>
<evidence type="ECO:0000256" key="2">
    <source>
        <dbReference type="ARBA" id="ARBA00022723"/>
    </source>
</evidence>